<feature type="compositionally biased region" description="Low complexity" evidence="11">
    <location>
        <begin position="354"/>
        <end position="370"/>
    </location>
</feature>
<keyword evidence="2 10" id="KW-0808">Transferase</keyword>
<dbReference type="InterPro" id="IPR001594">
    <property type="entry name" value="Palmitoyltrfase_DHHC"/>
</dbReference>
<dbReference type="InterPro" id="IPR039859">
    <property type="entry name" value="PFA4/ZDH16/20/ERF2-like"/>
</dbReference>
<dbReference type="AlphaFoldDB" id="A0A177TFB4"/>
<dbReference type="GO" id="GO:0019706">
    <property type="term" value="F:protein-cysteine S-palmitoyltransferase activity"/>
    <property type="evidence" value="ECO:0007669"/>
    <property type="project" value="UniProtKB-EC"/>
</dbReference>
<evidence type="ECO:0000259" key="12">
    <source>
        <dbReference type="Pfam" id="PF01529"/>
    </source>
</evidence>
<keyword evidence="14" id="KW-1185">Reference proteome</keyword>
<feature type="transmembrane region" description="Helical" evidence="10">
    <location>
        <begin position="66"/>
        <end position="83"/>
    </location>
</feature>
<organism evidence="13 14">
    <name type="scientific">Tilletia indica</name>
    <dbReference type="NCBI Taxonomy" id="43049"/>
    <lineage>
        <taxon>Eukaryota</taxon>
        <taxon>Fungi</taxon>
        <taxon>Dikarya</taxon>
        <taxon>Basidiomycota</taxon>
        <taxon>Ustilaginomycotina</taxon>
        <taxon>Exobasidiomycetes</taxon>
        <taxon>Tilletiales</taxon>
        <taxon>Tilletiaceae</taxon>
        <taxon>Tilletia</taxon>
    </lineage>
</organism>
<feature type="transmembrane region" description="Helical" evidence="10">
    <location>
        <begin position="582"/>
        <end position="605"/>
    </location>
</feature>
<evidence type="ECO:0000256" key="1">
    <source>
        <dbReference type="ARBA" id="ARBA00004141"/>
    </source>
</evidence>
<feature type="region of interest" description="Disordered" evidence="11">
    <location>
        <begin position="449"/>
        <end position="497"/>
    </location>
</feature>
<feature type="region of interest" description="Disordered" evidence="11">
    <location>
        <begin position="155"/>
        <end position="226"/>
    </location>
</feature>
<evidence type="ECO:0000256" key="11">
    <source>
        <dbReference type="SAM" id="MobiDB-lite"/>
    </source>
</evidence>
<evidence type="ECO:0000256" key="9">
    <source>
        <dbReference type="ARBA" id="ARBA00048048"/>
    </source>
</evidence>
<dbReference type="Proteomes" id="UP000077521">
    <property type="component" value="Unassembled WGS sequence"/>
</dbReference>
<evidence type="ECO:0000256" key="8">
    <source>
        <dbReference type="ARBA" id="ARBA00023315"/>
    </source>
</evidence>
<feature type="compositionally biased region" description="Low complexity" evidence="11">
    <location>
        <begin position="301"/>
        <end position="311"/>
    </location>
</feature>
<feature type="compositionally biased region" description="Low complexity" evidence="11">
    <location>
        <begin position="161"/>
        <end position="177"/>
    </location>
</feature>
<feature type="transmembrane region" description="Helical" evidence="10">
    <location>
        <begin position="680"/>
        <end position="705"/>
    </location>
</feature>
<comment type="caution">
    <text evidence="13">The sequence shown here is derived from an EMBL/GenBank/DDBJ whole genome shotgun (WGS) entry which is preliminary data.</text>
</comment>
<dbReference type="EMBL" id="LWDF02000030">
    <property type="protein sequence ID" value="KAE8259653.1"/>
    <property type="molecule type" value="Genomic_DNA"/>
</dbReference>
<feature type="transmembrane region" description="Helical" evidence="10">
    <location>
        <begin position="24"/>
        <end position="46"/>
    </location>
</feature>
<feature type="domain" description="Palmitoyltransferase DHHC" evidence="12">
    <location>
        <begin position="547"/>
        <end position="717"/>
    </location>
</feature>
<evidence type="ECO:0000256" key="10">
    <source>
        <dbReference type="RuleBase" id="RU079119"/>
    </source>
</evidence>
<evidence type="ECO:0000256" key="7">
    <source>
        <dbReference type="ARBA" id="ARBA00023288"/>
    </source>
</evidence>
<keyword evidence="5 10" id="KW-0472">Membrane</keyword>
<proteinExistence type="inferred from homology"/>
<gene>
    <name evidence="13" type="ORF">A4X13_0g877</name>
</gene>
<dbReference type="GO" id="GO:0016020">
    <property type="term" value="C:membrane"/>
    <property type="evidence" value="ECO:0007669"/>
    <property type="project" value="UniProtKB-SubCell"/>
</dbReference>
<keyword evidence="4 10" id="KW-1133">Transmembrane helix</keyword>
<evidence type="ECO:0000256" key="6">
    <source>
        <dbReference type="ARBA" id="ARBA00023139"/>
    </source>
</evidence>
<evidence type="ECO:0000256" key="3">
    <source>
        <dbReference type="ARBA" id="ARBA00022692"/>
    </source>
</evidence>
<comment type="subcellular location">
    <subcellularLocation>
        <location evidence="1">Membrane</location>
        <topology evidence="1">Multi-pass membrane protein</topology>
    </subcellularLocation>
</comment>
<keyword evidence="6" id="KW-0564">Palmitate</keyword>
<evidence type="ECO:0000313" key="13">
    <source>
        <dbReference type="EMBL" id="KAE8259653.1"/>
    </source>
</evidence>
<evidence type="ECO:0000313" key="14">
    <source>
        <dbReference type="Proteomes" id="UP000077521"/>
    </source>
</evidence>
<reference evidence="13" key="1">
    <citation type="submission" date="2016-04" db="EMBL/GenBank/DDBJ databases">
        <authorList>
            <person name="Nguyen H.D."/>
            <person name="Samba Siva P."/>
            <person name="Cullis J."/>
            <person name="Levesque C.A."/>
            <person name="Hambleton S."/>
        </authorList>
    </citation>
    <scope>NUCLEOTIDE SEQUENCE</scope>
    <source>
        <strain evidence="13">DAOMC 236416</strain>
    </source>
</reference>
<feature type="region of interest" description="Disordered" evidence="11">
    <location>
        <begin position="343"/>
        <end position="370"/>
    </location>
</feature>
<dbReference type="PROSITE" id="PS50216">
    <property type="entry name" value="DHHC"/>
    <property type="match status" value="1"/>
</dbReference>
<dbReference type="PANTHER" id="PTHR12246">
    <property type="entry name" value="PALMITOYLTRANSFERASE ZDHHC16"/>
    <property type="match status" value="1"/>
</dbReference>
<protein>
    <recommendedName>
        <fullName evidence="10">Palmitoyltransferase</fullName>
        <ecNumber evidence="10">2.3.1.225</ecNumber>
    </recommendedName>
</protein>
<reference evidence="13" key="2">
    <citation type="journal article" date="2019" name="IMA Fungus">
        <title>Genome sequencing and comparison of five Tilletia species to identify candidate genes for the detection of regulated species infecting wheat.</title>
        <authorList>
            <person name="Nguyen H.D.T."/>
            <person name="Sultana T."/>
            <person name="Kesanakurti P."/>
            <person name="Hambleton S."/>
        </authorList>
    </citation>
    <scope>NUCLEOTIDE SEQUENCE</scope>
    <source>
        <strain evidence="13">DAOMC 236416</strain>
    </source>
</reference>
<evidence type="ECO:0000256" key="5">
    <source>
        <dbReference type="ARBA" id="ARBA00023136"/>
    </source>
</evidence>
<sequence length="832" mass="90623">MVVGLVHGTFRRLERAADWLTGRAGPYFVGIGFSLLIIGGASFFIVMLPIRVPAPAPLASLFDTHSPAHIFLGIVPTFFACFRRPYAGDMLLWLGSYAACAYILYMIAWSYLMACLEPAGNPVLGLGDNLKERRLGPGSGVWWARFRERAALASGPPLRRQQQPKQQQQQQHQQQQQRKTASQTSLIPELDYEPASPIRLGLNKSNSGDSSRRGSGDLALNGGSERNTRRNSFARVSASLSTLLRPVVGSSRAVYAEEEDEHQITGTGTACLPRAPTPGASMSGRRSGQGQRGGEADLRLSKSSSSASSSKIQIPLVNISSKPGRTPDLEASAMTEPFPALQRPTAIKGSPSFSPNFSDEPSSMSSSTPPLPGLAAAPVLVRPTPIYPDTSDDAFDLELDSEDLFPMPAKMCTKCKPVPLYVAIASLPPEMRKVEKMLRVAAREREFDRLREGARGNSGGAGTPDGRRNGRSGGKGKGKNKRNRGGRPGGGNNTHAASSADAFLVPEETFLPHYALQETDDEEDDGEADIRAWLGEEEAMQLVPPPKPERSHHCSVCKTCVTKFDHHCPWINACVGLGNERYFVLFLFWLSVGCATVVAVGYPLLPYIIRGWKSSFAGVRRDTGAKYRPFGAENDGPVFRAYTGLDFMPPIDDRIGLGNKNGALNGYDASVPHFAFWTRIFVLLSLLVCSLMGFAVAIMLVWQLIMVGKGETTVESHDNGYYRKLARRRGQRFLNVYDVGFMRNLLLFFSLGPGSPHSFVTIFMPLRIPPYSDGWHWAKRRGLGGRHAGIVPVEELTDDEGDANDSTATVPAGHTSPVMAELDDVVLSTEGR</sequence>
<accession>A0A177TFB4</accession>
<keyword evidence="7" id="KW-0449">Lipoprotein</keyword>
<dbReference type="Pfam" id="PF01529">
    <property type="entry name" value="DHHC"/>
    <property type="match status" value="1"/>
</dbReference>
<feature type="transmembrane region" description="Helical" evidence="10">
    <location>
        <begin position="90"/>
        <end position="112"/>
    </location>
</feature>
<comment type="similarity">
    <text evidence="10">Belongs to the DHHC palmitoyltransferase family.</text>
</comment>
<dbReference type="EC" id="2.3.1.225" evidence="10"/>
<comment type="domain">
    <text evidence="10">The DHHC domain is required for palmitoyltransferase activity.</text>
</comment>
<comment type="catalytic activity">
    <reaction evidence="9 10">
        <text>L-cysteinyl-[protein] + hexadecanoyl-CoA = S-hexadecanoyl-L-cysteinyl-[protein] + CoA</text>
        <dbReference type="Rhea" id="RHEA:36683"/>
        <dbReference type="Rhea" id="RHEA-COMP:10131"/>
        <dbReference type="Rhea" id="RHEA-COMP:11032"/>
        <dbReference type="ChEBI" id="CHEBI:29950"/>
        <dbReference type="ChEBI" id="CHEBI:57287"/>
        <dbReference type="ChEBI" id="CHEBI:57379"/>
        <dbReference type="ChEBI" id="CHEBI:74151"/>
        <dbReference type="EC" id="2.3.1.225"/>
    </reaction>
</comment>
<evidence type="ECO:0000256" key="2">
    <source>
        <dbReference type="ARBA" id="ARBA00022679"/>
    </source>
</evidence>
<keyword evidence="8 10" id="KW-0012">Acyltransferase</keyword>
<evidence type="ECO:0000256" key="4">
    <source>
        <dbReference type="ARBA" id="ARBA00022989"/>
    </source>
</evidence>
<name>A0A177TFB4_9BASI</name>
<keyword evidence="3 10" id="KW-0812">Transmembrane</keyword>
<feature type="region of interest" description="Disordered" evidence="11">
    <location>
        <begin position="257"/>
        <end position="331"/>
    </location>
</feature>
<feature type="compositionally biased region" description="Basic residues" evidence="11">
    <location>
        <begin position="474"/>
        <end position="485"/>
    </location>
</feature>